<sequence>MSMELTTAALLMAFALLCAGWLARSRGAVTSMPGTGPDIEEWRSAALRHFQEHRELERTVADVLSTPGAVRGPARTELFVALGARRVDLYA</sequence>
<dbReference type="RefSeq" id="WP_139624593.1">
    <property type="nucleotide sequence ID" value="NZ_VDMP01000027.1"/>
</dbReference>
<gene>
    <name evidence="1" type="ORF">FHP29_19895</name>
</gene>
<evidence type="ECO:0000313" key="2">
    <source>
        <dbReference type="Proteomes" id="UP000313231"/>
    </source>
</evidence>
<dbReference type="EMBL" id="VDMP01000027">
    <property type="protein sequence ID" value="TNM36408.1"/>
    <property type="molecule type" value="Genomic_DNA"/>
</dbReference>
<dbReference type="AlphaFoldDB" id="A0A5C4VKP0"/>
<accession>A0A5C4VKP0</accession>
<dbReference type="Proteomes" id="UP000313231">
    <property type="component" value="Unassembled WGS sequence"/>
</dbReference>
<evidence type="ECO:0000313" key="1">
    <source>
        <dbReference type="EMBL" id="TNM36408.1"/>
    </source>
</evidence>
<reference evidence="1 2" key="1">
    <citation type="journal article" date="2016" name="Int. J. Syst. Evol. Microbiol.">
        <title>Nocardioides albidus sp. nov., an actinobacterium isolated from garden soil.</title>
        <authorList>
            <person name="Singh H."/>
            <person name="Du J."/>
            <person name="Trinh H."/>
            <person name="Won K."/>
            <person name="Yang J.E."/>
            <person name="Yin C."/>
            <person name="Kook M."/>
            <person name="Yi T.H."/>
        </authorList>
    </citation>
    <scope>NUCLEOTIDE SEQUENCE [LARGE SCALE GENOMIC DNA]</scope>
    <source>
        <strain evidence="1 2">CCTCC AB 2015297</strain>
    </source>
</reference>
<organism evidence="1 2">
    <name type="scientific">Nocardioides albidus</name>
    <dbReference type="NCBI Taxonomy" id="1517589"/>
    <lineage>
        <taxon>Bacteria</taxon>
        <taxon>Bacillati</taxon>
        <taxon>Actinomycetota</taxon>
        <taxon>Actinomycetes</taxon>
        <taxon>Propionibacteriales</taxon>
        <taxon>Nocardioidaceae</taxon>
        <taxon>Nocardioides</taxon>
    </lineage>
</organism>
<name>A0A5C4VKP0_9ACTN</name>
<comment type="caution">
    <text evidence="1">The sequence shown here is derived from an EMBL/GenBank/DDBJ whole genome shotgun (WGS) entry which is preliminary data.</text>
</comment>
<proteinExistence type="predicted"/>
<dbReference type="OrthoDB" id="3788963at2"/>
<keyword evidence="2" id="KW-1185">Reference proteome</keyword>
<protein>
    <submittedName>
        <fullName evidence="1">Uncharacterized protein</fullName>
    </submittedName>
</protein>